<dbReference type="EMBL" id="CP025066">
    <property type="protein sequence ID" value="AUX10714.1"/>
    <property type="molecule type" value="Genomic_DNA"/>
</dbReference>
<organism evidence="1 2">
    <name type="scientific">Halalkaliarchaeum desulfuricum</name>
    <dbReference type="NCBI Taxonomy" id="2055893"/>
    <lineage>
        <taxon>Archaea</taxon>
        <taxon>Methanobacteriati</taxon>
        <taxon>Methanobacteriota</taxon>
        <taxon>Stenosarchaea group</taxon>
        <taxon>Halobacteria</taxon>
        <taxon>Halobacteriales</taxon>
        <taxon>Haloferacaceae</taxon>
        <taxon>Halalkaliarchaeum</taxon>
    </lineage>
</organism>
<gene>
    <name evidence="1" type="ORF">AArcSl_3107</name>
</gene>
<proteinExistence type="predicted"/>
<name>A0A343TNP2_9EURY</name>
<dbReference type="OrthoDB" id="306709at2157"/>
<dbReference type="RefSeq" id="WP_119821280.1">
    <property type="nucleotide sequence ID" value="NZ_CP025066.1"/>
</dbReference>
<protein>
    <recommendedName>
        <fullName evidence="3">MarR family transcriptional regulator</fullName>
    </recommendedName>
</protein>
<dbReference type="GeneID" id="37879474"/>
<dbReference type="Proteomes" id="UP000263012">
    <property type="component" value="Chromosome"/>
</dbReference>
<evidence type="ECO:0008006" key="3">
    <source>
        <dbReference type="Google" id="ProtNLM"/>
    </source>
</evidence>
<dbReference type="KEGG" id="hdf:AArcSl_3107"/>
<evidence type="ECO:0000313" key="2">
    <source>
        <dbReference type="Proteomes" id="UP000263012"/>
    </source>
</evidence>
<dbReference type="AlphaFoldDB" id="A0A343TNP2"/>
<sequence>MQAKPEYRDRPDTEVAVLDALVDRAEEGMTVLELRTAVDAGIDELEEALAALKDEGLIHVDHTDEAVRITPADRVVPETGNDSGGRHGFLEEIRERLGL</sequence>
<dbReference type="InterPro" id="IPR045490">
    <property type="entry name" value="DUF6432"/>
</dbReference>
<reference evidence="2" key="1">
    <citation type="submission" date="2017-11" db="EMBL/GenBank/DDBJ databases">
        <title>Phenotypic and genomic properties of facultatively anaerobic sulfur-reducing natronoarchaea from hypersaline soda lakes.</title>
        <authorList>
            <person name="Sorokin D.Y."/>
            <person name="Kublanov I.V."/>
            <person name="Roman P."/>
            <person name="Sinninghe Damste J.S."/>
            <person name="Golyshin P.N."/>
            <person name="Rojo D."/>
            <person name="Ciordia S."/>
            <person name="Mena M.D.C."/>
            <person name="Ferrer M."/>
            <person name="Messina E."/>
            <person name="Smedile F."/>
            <person name="La Spada G."/>
            <person name="La Cono V."/>
            <person name="Yakimov M.M."/>
        </authorList>
    </citation>
    <scope>NUCLEOTIDE SEQUENCE [LARGE SCALE GENOMIC DNA]</scope>
    <source>
        <strain evidence="2">AArc-Sl</strain>
    </source>
</reference>
<accession>A0A343TNP2</accession>
<dbReference type="Pfam" id="PF20024">
    <property type="entry name" value="DUF6432"/>
    <property type="match status" value="1"/>
</dbReference>
<evidence type="ECO:0000313" key="1">
    <source>
        <dbReference type="EMBL" id="AUX10714.1"/>
    </source>
</evidence>
<keyword evidence="2" id="KW-1185">Reference proteome</keyword>